<gene>
    <name evidence="4" type="ORF">ANCCEY_15155</name>
</gene>
<dbReference type="EMBL" id="KE127130">
    <property type="protein sequence ID" value="EPB65776.1"/>
    <property type="molecule type" value="Genomic_DNA"/>
</dbReference>
<evidence type="ECO:0000256" key="2">
    <source>
        <dbReference type="ARBA" id="ARBA00022737"/>
    </source>
</evidence>
<organism evidence="4 5">
    <name type="scientific">Ancylostoma ceylanicum</name>
    <dbReference type="NCBI Taxonomy" id="53326"/>
    <lineage>
        <taxon>Eukaryota</taxon>
        <taxon>Metazoa</taxon>
        <taxon>Ecdysozoa</taxon>
        <taxon>Nematoda</taxon>
        <taxon>Chromadorea</taxon>
        <taxon>Rhabditida</taxon>
        <taxon>Rhabditina</taxon>
        <taxon>Rhabditomorpha</taxon>
        <taxon>Strongyloidea</taxon>
        <taxon>Ancylostomatidae</taxon>
        <taxon>Ancylostomatinae</taxon>
        <taxon>Ancylostoma</taxon>
    </lineage>
</organism>
<feature type="non-terminal residue" evidence="4">
    <location>
        <position position="85"/>
    </location>
</feature>
<dbReference type="Gene3D" id="2.130.10.10">
    <property type="entry name" value="YVTN repeat-like/Quinoprotein amine dehydrogenase"/>
    <property type="match status" value="1"/>
</dbReference>
<evidence type="ECO:0000313" key="4">
    <source>
        <dbReference type="EMBL" id="EPB65776.1"/>
    </source>
</evidence>
<dbReference type="PANTHER" id="PTHR44129">
    <property type="entry name" value="WD REPEAT-CONTAINING PROTEIN POP1"/>
    <property type="match status" value="1"/>
</dbReference>
<dbReference type="InterPro" id="IPR050349">
    <property type="entry name" value="WD_LIS1/nudF_dynein_reg"/>
</dbReference>
<feature type="repeat" description="WD" evidence="3">
    <location>
        <begin position="20"/>
        <end position="50"/>
    </location>
</feature>
<reference evidence="4 5" key="1">
    <citation type="submission" date="2013-05" db="EMBL/GenBank/DDBJ databases">
        <title>Draft genome of the parasitic nematode Anyclostoma ceylanicum.</title>
        <authorList>
            <person name="Mitreva M."/>
        </authorList>
    </citation>
    <scope>NUCLEOTIDE SEQUENCE [LARGE SCALE GENOMIC DNA]</scope>
</reference>
<dbReference type="Pfam" id="PF00400">
    <property type="entry name" value="WD40"/>
    <property type="match status" value="2"/>
</dbReference>
<dbReference type="SMART" id="SM00320">
    <property type="entry name" value="WD40"/>
    <property type="match status" value="2"/>
</dbReference>
<dbReference type="InterPro" id="IPR001680">
    <property type="entry name" value="WD40_rpt"/>
</dbReference>
<dbReference type="Proteomes" id="UP000054495">
    <property type="component" value="Unassembled WGS sequence"/>
</dbReference>
<evidence type="ECO:0000256" key="3">
    <source>
        <dbReference type="PROSITE-ProRule" id="PRU00221"/>
    </source>
</evidence>
<proteinExistence type="predicted"/>
<dbReference type="PROSITE" id="PS50082">
    <property type="entry name" value="WD_REPEATS_2"/>
    <property type="match status" value="2"/>
</dbReference>
<dbReference type="PROSITE" id="PS50294">
    <property type="entry name" value="WD_REPEATS_REGION"/>
    <property type="match status" value="1"/>
</dbReference>
<protein>
    <submittedName>
        <fullName evidence="4">WD domain, G-beta repeat protein</fullName>
    </submittedName>
</protein>
<keyword evidence="1 3" id="KW-0853">WD repeat</keyword>
<dbReference type="AlphaFoldDB" id="A0A0D6L865"/>
<keyword evidence="2" id="KW-0677">Repeat</keyword>
<evidence type="ECO:0000256" key="1">
    <source>
        <dbReference type="ARBA" id="ARBA00022574"/>
    </source>
</evidence>
<dbReference type="SUPFAM" id="SSF50978">
    <property type="entry name" value="WD40 repeat-like"/>
    <property type="match status" value="1"/>
</dbReference>
<dbReference type="InterPro" id="IPR015943">
    <property type="entry name" value="WD40/YVTN_repeat-like_dom_sf"/>
</dbReference>
<dbReference type="InterPro" id="IPR036322">
    <property type="entry name" value="WD40_repeat_dom_sf"/>
</dbReference>
<name>A0A0D6L865_9BILA</name>
<feature type="repeat" description="WD" evidence="3">
    <location>
        <begin position="59"/>
        <end position="85"/>
    </location>
</feature>
<accession>A0A0D6L865</accession>
<sequence length="85" mass="9667">MREKRQPAEWIPRPPERFTLTGHRAPITRVVFHPVWSVMASCSEDSTIKVASGYCVHTFRAHSEWVRMVRVSPDGALFASASNDQ</sequence>
<keyword evidence="5" id="KW-1185">Reference proteome</keyword>
<evidence type="ECO:0000313" key="5">
    <source>
        <dbReference type="Proteomes" id="UP000054495"/>
    </source>
</evidence>